<reference evidence="1 2" key="1">
    <citation type="journal article" date="2012" name="Front. Microbiol.">
        <title>Complete genome of Ignavibacterium album, a metabolically versatile, flagellated, facultative anaerobe from the phylum Chlorobi.</title>
        <authorList>
            <person name="Liu Z."/>
            <person name="Frigaard N.-U."/>
            <person name="Vogl K."/>
            <person name="Iino T."/>
            <person name="Ohkuma M."/>
            <person name="Overmann J."/>
            <person name="Bryant D.A."/>
        </authorList>
    </citation>
    <scope>NUCLEOTIDE SEQUENCE [LARGE SCALE GENOMIC DNA]</scope>
    <source>
        <strain evidence="2">DSM 19864 / JCM 16511 / NBRC 101810 / Mat9-16</strain>
    </source>
</reference>
<dbReference type="PANTHER" id="PTHR42754:SF1">
    <property type="entry name" value="LIPOPROTEIN"/>
    <property type="match status" value="1"/>
</dbReference>
<dbReference type="EMBL" id="CP003418">
    <property type="protein sequence ID" value="AFH48777.1"/>
    <property type="molecule type" value="Genomic_DNA"/>
</dbReference>
<evidence type="ECO:0008006" key="3">
    <source>
        <dbReference type="Google" id="ProtNLM"/>
    </source>
</evidence>
<dbReference type="KEGG" id="ial:IALB_1066"/>
<dbReference type="SUPFAM" id="SSF101898">
    <property type="entry name" value="NHL repeat"/>
    <property type="match status" value="1"/>
</dbReference>
<gene>
    <name evidence="1" type="ordered locus">IALB_1066</name>
</gene>
<organism evidence="1 2">
    <name type="scientific">Ignavibacterium album (strain DSM 19864 / JCM 16511 / NBRC 101810 / Mat9-16)</name>
    <dbReference type="NCBI Taxonomy" id="945713"/>
    <lineage>
        <taxon>Bacteria</taxon>
        <taxon>Pseudomonadati</taxon>
        <taxon>Ignavibacteriota</taxon>
        <taxon>Ignavibacteria</taxon>
        <taxon>Ignavibacteriales</taxon>
        <taxon>Ignavibacteriaceae</taxon>
        <taxon>Ignavibacterium</taxon>
    </lineage>
</organism>
<dbReference type="eggNOG" id="COG1572">
    <property type="taxonomic scope" value="Bacteria"/>
</dbReference>
<protein>
    <recommendedName>
        <fullName evidence="3">Secretion system C-terminal sorting domain-containing protein</fullName>
    </recommendedName>
</protein>
<dbReference type="Pfam" id="PF17164">
    <property type="entry name" value="DUF5122"/>
    <property type="match status" value="7"/>
</dbReference>
<dbReference type="NCBIfam" id="TIGR04183">
    <property type="entry name" value="Por_Secre_tail"/>
    <property type="match status" value="1"/>
</dbReference>
<dbReference type="eggNOG" id="COG5563">
    <property type="taxonomic scope" value="Bacteria"/>
</dbReference>
<dbReference type="STRING" id="945713.IALB_1066"/>
<dbReference type="InterPro" id="IPR013431">
    <property type="entry name" value="Delta_60_rpt"/>
</dbReference>
<name>I0AIH0_IGNAJ</name>
<dbReference type="HOGENOM" id="CLU_534892_0_0_10"/>
<evidence type="ECO:0000313" key="1">
    <source>
        <dbReference type="EMBL" id="AFH48777.1"/>
    </source>
</evidence>
<sequence length="522" mass="58287">MLISFIFSYPNQNPAQSIFDSNFGINGIAIPQIRASNVGLWSLSLQKDKKIVAAGWAYTDEESPSDISVVRLFEDGEQDTSFNSSGLFSIGNGTWEDAYATAIQSDGKILIGGRHFRLTNWDFIIFRLNEDGTLDSSFGTNGFFIKDFFGKDDRLFSMDIQSDGKIVACGFAEKFNWDFAIIRLNSDGKIDSTFGNNGSKVINIGSYNDVAFSIKAQNDGKIIICGWTYIFGSWDFALVRLNSDGSLDNSFGSTGIVTTDYHHLYNTAHSVAIQSDGKYILAGYTFKPGFPDYDVMLVRYNYDGTVDKSFGDNGIVLADYDNADDFAWVVKTDSYDKILVGGIKTIDGLKNLLVARFNSDGSPDISFGKKGSFDFNFFGFDEEVRDLLIQPDGKILLTGYYSDRKTQKAFVVRLDNPYNSINNKPEILLNNFPNPFNSSTKISYIIPTNLVSDGLIYSPVTIKVYDLLGREIETLVDGFQEPGYYEVQFPSNKESENLSSGIYFYRIDINGISQTKKMLLVR</sequence>
<dbReference type="NCBIfam" id="TIGR02608">
    <property type="entry name" value="delta_60_rpt"/>
    <property type="match status" value="7"/>
</dbReference>
<keyword evidence="2" id="KW-1185">Reference proteome</keyword>
<evidence type="ECO:0000313" key="2">
    <source>
        <dbReference type="Proteomes" id="UP000007394"/>
    </source>
</evidence>
<dbReference type="PANTHER" id="PTHR42754">
    <property type="entry name" value="ENDOGLUCANASE"/>
    <property type="match status" value="1"/>
</dbReference>
<dbReference type="Gene3D" id="2.60.40.4070">
    <property type="match status" value="1"/>
</dbReference>
<dbReference type="AlphaFoldDB" id="I0AIH0"/>
<dbReference type="Proteomes" id="UP000007394">
    <property type="component" value="Chromosome"/>
</dbReference>
<dbReference type="Gene3D" id="2.80.10.50">
    <property type="match status" value="3"/>
</dbReference>
<proteinExistence type="predicted"/>
<dbReference type="InterPro" id="IPR026444">
    <property type="entry name" value="Secre_tail"/>
</dbReference>
<accession>I0AIH0</accession>